<feature type="region of interest" description="Disordered" evidence="8">
    <location>
        <begin position="1019"/>
        <end position="1124"/>
    </location>
</feature>
<dbReference type="PROSITE" id="PS50011">
    <property type="entry name" value="PROTEIN_KINASE_DOM"/>
    <property type="match status" value="1"/>
</dbReference>
<evidence type="ECO:0000256" key="8">
    <source>
        <dbReference type="SAM" id="MobiDB-lite"/>
    </source>
</evidence>
<sequence>RAVAAVHRAGYGVLALAPDQFAQRPRDGGLLLHDIGLAMALSPGPYGRSTEVTHADGRGWFRDAPELRRENQRVTRALARRWLDGLGPADFAAPWIAERVWTATTTSFEEERRPLERFADALALARGSPRARFRRLSRLAGRFLLEAAPWLVIAVYLPFAVLWWCLAGLGRGLRFLWRKARRRPPVPLDREPPPGGWTSYVGPSADPPVIPLHEGFRYVHEPLWERHPGLPDLGPSALTEALRERIAYSHGGTFLITGFRGVGKTTMIQRALGALAERPPDGRRVLPVVLSVARPMTTAHLLFAIVRRVFEALNETGEFDRLPEDTRHLLLLTYMRTSLSFKETRSDASERGASAEVGLSASGMRAVGASGLALPKLGMSSKRTRSLATEAAFLAYSETDVEYDMMRIVRILSAPRPAGRRGLVRRRPGRSASGDPPLSLVVVLDEVDKLTSSKKGMAALERLLSGMKNVISMPGAYYVVVAGPDLQDRVLLDVGRGNGVYESIFAWRLYVPCSWRAARTLVAGLVRDGDAPHLREPLRLLSLYLTFKSRGVLRKLLQEAHSFVTWQDDRPFLRFTPEDWDRVRFYAGLEEVLDAFFAATADHVFPSEIDQDRWRLGGHYVTDWILRSEGMPFTAADVQKAVDDGDFDAQLRIRPAAVDLLLEHLADAGVLTVVRKVSASATFLADVAESRLTSYRLADGVRRALRGIARSNPDERAELNVTLSPQMRSGATVAPEPPAPAVTGMAPRARAAAPPVGAGHGLRTLDDRYELRRLIGEGGMSTVYEGYDTMLQRTVAIKQLRSVVADDVQARERFRREAEISRALRHPHVVAVYDLVGDGPSVSIVMEFLDGPSLADALAARRLPPREVAAIGASLADTLQYLADQGLARLDVKPGNIILVPGRGPVIIDLGIAKAVDDLHVLGRLTETGVIIGTPLYMAPEQIEGFREIDIRADVFALGMVLLACLLGEHPYAKEPPLTVLANIVERTMDVSVLPVSPELRRVLARALRRDPAERYRRPADLRRALLDTPEHRAPEPQAARPPGPDNDPTVIVPRPQAGHPAEVPETPPPPVGRSSGVPEAVDLPPPAPPPVESPSAPPTRLERAYPAAVPEGPLSTTELASRLSLTPRKVRQMAREGTIPSTRAGNAYRFSWPAVQEALAASDRQPS</sequence>
<dbReference type="InterPro" id="IPR027417">
    <property type="entry name" value="P-loop_NTPase"/>
</dbReference>
<keyword evidence="9" id="KW-0812">Transmembrane</keyword>
<dbReference type="SUPFAM" id="SSF52540">
    <property type="entry name" value="P-loop containing nucleoside triphosphate hydrolases"/>
    <property type="match status" value="1"/>
</dbReference>
<evidence type="ECO:0000256" key="2">
    <source>
        <dbReference type="ARBA" id="ARBA00022527"/>
    </source>
</evidence>
<evidence type="ECO:0000256" key="6">
    <source>
        <dbReference type="ARBA" id="ARBA00022840"/>
    </source>
</evidence>
<dbReference type="GO" id="GO:0004674">
    <property type="term" value="F:protein serine/threonine kinase activity"/>
    <property type="evidence" value="ECO:0007669"/>
    <property type="project" value="UniProtKB-KW"/>
</dbReference>
<dbReference type="InterPro" id="IPR000719">
    <property type="entry name" value="Prot_kinase_dom"/>
</dbReference>
<dbReference type="Gene3D" id="1.10.510.10">
    <property type="entry name" value="Transferase(Phosphotransferase) domain 1"/>
    <property type="match status" value="1"/>
</dbReference>
<dbReference type="NCBIfam" id="TIGR01764">
    <property type="entry name" value="excise"/>
    <property type="match status" value="1"/>
</dbReference>
<dbReference type="AlphaFoldDB" id="A0A372JD05"/>
<keyword evidence="2" id="KW-0723">Serine/threonine-protein kinase</keyword>
<reference evidence="11 12" key="1">
    <citation type="submission" date="2018-08" db="EMBL/GenBank/DDBJ databases">
        <title>Actinomadura jelena sp. nov., a novel Actinomycete isolated from soil in Chad.</title>
        <authorList>
            <person name="Shi L."/>
        </authorList>
    </citation>
    <scope>NUCLEOTIDE SEQUENCE [LARGE SCALE GENOMIC DNA]</scope>
    <source>
        <strain evidence="11 12">NEAU-G17</strain>
    </source>
</reference>
<name>A0A372JD05_9ACTN</name>
<dbReference type="RefSeq" id="WP_147341518.1">
    <property type="nucleotide sequence ID" value="NZ_QURH01000989.1"/>
</dbReference>
<keyword evidence="3" id="KW-0808">Transferase</keyword>
<dbReference type="PANTHER" id="PTHR43289">
    <property type="entry name" value="MITOGEN-ACTIVATED PROTEIN KINASE KINASE KINASE 20-RELATED"/>
    <property type="match status" value="1"/>
</dbReference>
<keyword evidence="9" id="KW-1133">Transmembrane helix</keyword>
<evidence type="ECO:0000256" key="3">
    <source>
        <dbReference type="ARBA" id="ARBA00022679"/>
    </source>
</evidence>
<feature type="compositionally biased region" description="Pro residues" evidence="8">
    <location>
        <begin position="1084"/>
        <end position="1098"/>
    </location>
</feature>
<evidence type="ECO:0000256" key="9">
    <source>
        <dbReference type="SAM" id="Phobius"/>
    </source>
</evidence>
<evidence type="ECO:0000259" key="10">
    <source>
        <dbReference type="PROSITE" id="PS50011"/>
    </source>
</evidence>
<dbReference type="EC" id="2.7.11.1" evidence="1"/>
<dbReference type="InterPro" id="IPR010093">
    <property type="entry name" value="SinI_DNA-bd"/>
</dbReference>
<evidence type="ECO:0000256" key="4">
    <source>
        <dbReference type="ARBA" id="ARBA00022741"/>
    </source>
</evidence>
<feature type="transmembrane region" description="Helical" evidence="9">
    <location>
        <begin position="143"/>
        <end position="164"/>
    </location>
</feature>
<dbReference type="PROSITE" id="PS00107">
    <property type="entry name" value="PROTEIN_KINASE_ATP"/>
    <property type="match status" value="1"/>
</dbReference>
<dbReference type="SMART" id="SM00220">
    <property type="entry name" value="S_TKc"/>
    <property type="match status" value="1"/>
</dbReference>
<evidence type="ECO:0000313" key="12">
    <source>
        <dbReference type="Proteomes" id="UP000261811"/>
    </source>
</evidence>
<dbReference type="SUPFAM" id="SSF56112">
    <property type="entry name" value="Protein kinase-like (PK-like)"/>
    <property type="match status" value="1"/>
</dbReference>
<feature type="binding site" evidence="7">
    <location>
        <position position="798"/>
    </location>
    <ligand>
        <name>ATP</name>
        <dbReference type="ChEBI" id="CHEBI:30616"/>
    </ligand>
</feature>
<gene>
    <name evidence="11" type="ORF">DZF91_33785</name>
</gene>
<protein>
    <recommendedName>
        <fullName evidence="1">non-specific serine/threonine protein kinase</fullName>
        <ecNumber evidence="1">2.7.11.1</ecNumber>
    </recommendedName>
</protein>
<organism evidence="11 12">
    <name type="scientific">Actinomadura logoneensis</name>
    <dbReference type="NCBI Taxonomy" id="2293572"/>
    <lineage>
        <taxon>Bacteria</taxon>
        <taxon>Bacillati</taxon>
        <taxon>Actinomycetota</taxon>
        <taxon>Actinomycetes</taxon>
        <taxon>Streptosporangiales</taxon>
        <taxon>Thermomonosporaceae</taxon>
        <taxon>Actinomadura</taxon>
    </lineage>
</organism>
<evidence type="ECO:0000256" key="1">
    <source>
        <dbReference type="ARBA" id="ARBA00012513"/>
    </source>
</evidence>
<proteinExistence type="predicted"/>
<keyword evidence="5" id="KW-0418">Kinase</keyword>
<evidence type="ECO:0000256" key="5">
    <source>
        <dbReference type="ARBA" id="ARBA00022777"/>
    </source>
</evidence>
<keyword evidence="12" id="KW-1185">Reference proteome</keyword>
<dbReference type="InterPro" id="IPR017441">
    <property type="entry name" value="Protein_kinase_ATP_BS"/>
</dbReference>
<evidence type="ECO:0000256" key="7">
    <source>
        <dbReference type="PROSITE-ProRule" id="PRU10141"/>
    </source>
</evidence>
<dbReference type="PANTHER" id="PTHR43289:SF6">
    <property type="entry name" value="SERINE_THREONINE-PROTEIN KINASE NEKL-3"/>
    <property type="match status" value="1"/>
</dbReference>
<dbReference type="OrthoDB" id="5164919at2"/>
<dbReference type="Gene3D" id="3.40.50.300">
    <property type="entry name" value="P-loop containing nucleotide triphosphate hydrolases"/>
    <property type="match status" value="1"/>
</dbReference>
<dbReference type="InterPro" id="IPR011009">
    <property type="entry name" value="Kinase-like_dom_sf"/>
</dbReference>
<feature type="non-terminal residue" evidence="11">
    <location>
        <position position="1"/>
    </location>
</feature>
<feature type="domain" description="Protein kinase" evidence="10">
    <location>
        <begin position="769"/>
        <end position="1027"/>
    </location>
</feature>
<accession>A0A372JD05</accession>
<keyword evidence="4 7" id="KW-0547">Nucleotide-binding</keyword>
<feature type="compositionally biased region" description="Low complexity" evidence="8">
    <location>
        <begin position="1073"/>
        <end position="1083"/>
    </location>
</feature>
<dbReference type="EMBL" id="QURH01000989">
    <property type="protein sequence ID" value="RFU37268.1"/>
    <property type="molecule type" value="Genomic_DNA"/>
</dbReference>
<feature type="compositionally biased region" description="Basic and acidic residues" evidence="8">
    <location>
        <begin position="1019"/>
        <end position="1035"/>
    </location>
</feature>
<dbReference type="CDD" id="cd14014">
    <property type="entry name" value="STKc_PknB_like"/>
    <property type="match status" value="1"/>
</dbReference>
<keyword evidence="6 7" id="KW-0067">ATP-binding</keyword>
<comment type="caution">
    <text evidence="11">The sequence shown here is derived from an EMBL/GenBank/DDBJ whole genome shotgun (WGS) entry which is preliminary data.</text>
</comment>
<evidence type="ECO:0000313" key="11">
    <source>
        <dbReference type="EMBL" id="RFU37268.1"/>
    </source>
</evidence>
<dbReference type="GO" id="GO:0003677">
    <property type="term" value="F:DNA binding"/>
    <property type="evidence" value="ECO:0007669"/>
    <property type="project" value="InterPro"/>
</dbReference>
<dbReference type="Gene3D" id="3.30.200.20">
    <property type="entry name" value="Phosphorylase Kinase, domain 1"/>
    <property type="match status" value="1"/>
</dbReference>
<dbReference type="Proteomes" id="UP000261811">
    <property type="component" value="Unassembled WGS sequence"/>
</dbReference>
<dbReference type="Pfam" id="PF00069">
    <property type="entry name" value="Pkinase"/>
    <property type="match status" value="1"/>
</dbReference>
<dbReference type="GO" id="GO:0005524">
    <property type="term" value="F:ATP binding"/>
    <property type="evidence" value="ECO:0007669"/>
    <property type="project" value="UniProtKB-UniRule"/>
</dbReference>
<keyword evidence="9" id="KW-0472">Membrane</keyword>